<dbReference type="Proteomes" id="UP001497535">
    <property type="component" value="Unassembled WGS sequence"/>
</dbReference>
<evidence type="ECO:0000313" key="1">
    <source>
        <dbReference type="EMBL" id="CAK5007823.1"/>
    </source>
</evidence>
<gene>
    <name evidence="1" type="ORF">MENTE1834_LOCUS887</name>
</gene>
<accession>A0ACB0XLY9</accession>
<reference evidence="1" key="1">
    <citation type="submission" date="2023-11" db="EMBL/GenBank/DDBJ databases">
        <authorList>
            <person name="Poullet M."/>
        </authorList>
    </citation>
    <scope>NUCLEOTIDE SEQUENCE</scope>
    <source>
        <strain evidence="1">E1834</strain>
    </source>
</reference>
<protein>
    <submittedName>
        <fullName evidence="1">Uncharacterized protein</fullName>
    </submittedName>
</protein>
<evidence type="ECO:0000313" key="2">
    <source>
        <dbReference type="Proteomes" id="UP001497535"/>
    </source>
</evidence>
<keyword evidence="2" id="KW-1185">Reference proteome</keyword>
<name>A0ACB0XLY9_MELEN</name>
<organism evidence="1 2">
    <name type="scientific">Meloidogyne enterolobii</name>
    <name type="common">Root-knot nematode worm</name>
    <name type="synonym">Meloidogyne mayaguensis</name>
    <dbReference type="NCBI Taxonomy" id="390850"/>
    <lineage>
        <taxon>Eukaryota</taxon>
        <taxon>Metazoa</taxon>
        <taxon>Ecdysozoa</taxon>
        <taxon>Nematoda</taxon>
        <taxon>Chromadorea</taxon>
        <taxon>Rhabditida</taxon>
        <taxon>Tylenchina</taxon>
        <taxon>Tylenchomorpha</taxon>
        <taxon>Tylenchoidea</taxon>
        <taxon>Meloidogynidae</taxon>
        <taxon>Meloidogyninae</taxon>
        <taxon>Meloidogyne</taxon>
    </lineage>
</organism>
<sequence length="113" mass="13486">MAYFSTICAIYLYYTHWAYHKSWMFDWSETRVKIAWMSNLFICIFGFIGMTVCLILAGIWQQTLTREGLLGENLWIAAVWFWMSGKWALASCIYTRHYSKEIVKQSVNFIREQ</sequence>
<comment type="caution">
    <text evidence="1">The sequence shown here is derived from an EMBL/GenBank/DDBJ whole genome shotgun (WGS) entry which is preliminary data.</text>
</comment>
<dbReference type="EMBL" id="CAVMJV010000001">
    <property type="protein sequence ID" value="CAK5007823.1"/>
    <property type="molecule type" value="Genomic_DNA"/>
</dbReference>
<proteinExistence type="predicted"/>